<proteinExistence type="predicted"/>
<dbReference type="KEGG" id="pcm:AY601_4423"/>
<dbReference type="Proteomes" id="UP000071561">
    <property type="component" value="Chromosome"/>
</dbReference>
<gene>
    <name evidence="1" type="ORF">AY601_4423</name>
</gene>
<dbReference type="RefSeq" id="WP_068405112.1">
    <property type="nucleotide sequence ID" value="NZ_CP014504.1"/>
</dbReference>
<name>A0A127VIW0_9SPHI</name>
<dbReference type="AlphaFoldDB" id="A0A127VIW0"/>
<dbReference type="PATRIC" id="fig|188932.3.peg.4587"/>
<keyword evidence="2" id="KW-1185">Reference proteome</keyword>
<protein>
    <submittedName>
        <fullName evidence="1">Uncharacterized protein</fullName>
    </submittedName>
</protein>
<evidence type="ECO:0000313" key="2">
    <source>
        <dbReference type="Proteomes" id="UP000071561"/>
    </source>
</evidence>
<organism evidence="1 2">
    <name type="scientific">Pedobacter cryoconitis</name>
    <dbReference type="NCBI Taxonomy" id="188932"/>
    <lineage>
        <taxon>Bacteria</taxon>
        <taxon>Pseudomonadati</taxon>
        <taxon>Bacteroidota</taxon>
        <taxon>Sphingobacteriia</taxon>
        <taxon>Sphingobacteriales</taxon>
        <taxon>Sphingobacteriaceae</taxon>
        <taxon>Pedobacter</taxon>
    </lineage>
</organism>
<dbReference type="EMBL" id="CP014504">
    <property type="protein sequence ID" value="AMQ01264.1"/>
    <property type="molecule type" value="Genomic_DNA"/>
</dbReference>
<sequence>MKKQKIEKQLIFDKQIIGDLSAIKGGSAPVTMDVSTYQCQTAGAKCGTADPLPNPNTCSCGTPGDYNDTLRSCGTLPGIRVC</sequence>
<evidence type="ECO:0000313" key="1">
    <source>
        <dbReference type="EMBL" id="AMQ01264.1"/>
    </source>
</evidence>
<reference evidence="1 2" key="1">
    <citation type="submission" date="2016-03" db="EMBL/GenBank/DDBJ databases">
        <title>Complete genome sequence of Pedobacter cryoconitis PAMC 27485.</title>
        <authorList>
            <person name="Lee J."/>
            <person name="Kim O.-S."/>
        </authorList>
    </citation>
    <scope>NUCLEOTIDE SEQUENCE [LARGE SCALE GENOMIC DNA]</scope>
    <source>
        <strain evidence="1 2">PAMC 27485</strain>
    </source>
</reference>
<accession>A0A127VIW0</accession>